<dbReference type="RefSeq" id="WP_344825990.1">
    <property type="nucleotide sequence ID" value="NZ_BAAAUV010000005.1"/>
</dbReference>
<proteinExistence type="predicted"/>
<keyword evidence="1" id="KW-0812">Transmembrane</keyword>
<dbReference type="EMBL" id="BAAAUV010000005">
    <property type="protein sequence ID" value="GAA3207072.1"/>
    <property type="molecule type" value="Genomic_DNA"/>
</dbReference>
<protein>
    <recommendedName>
        <fullName evidence="4">DUF4352 domain-containing protein</fullName>
    </recommendedName>
</protein>
<keyword evidence="3" id="KW-1185">Reference proteome</keyword>
<name>A0ABP6Q730_9ACTN</name>
<evidence type="ECO:0008006" key="4">
    <source>
        <dbReference type="Google" id="ProtNLM"/>
    </source>
</evidence>
<reference evidence="3" key="1">
    <citation type="journal article" date="2019" name="Int. J. Syst. Evol. Microbiol.">
        <title>The Global Catalogue of Microorganisms (GCM) 10K type strain sequencing project: providing services to taxonomists for standard genome sequencing and annotation.</title>
        <authorList>
            <consortium name="The Broad Institute Genomics Platform"/>
            <consortium name="The Broad Institute Genome Sequencing Center for Infectious Disease"/>
            <person name="Wu L."/>
            <person name="Ma J."/>
        </authorList>
    </citation>
    <scope>NUCLEOTIDE SEQUENCE [LARGE SCALE GENOMIC DNA]</scope>
    <source>
        <strain evidence="3">JCM 9377</strain>
    </source>
</reference>
<comment type="caution">
    <text evidence="2">The sequence shown here is derived from an EMBL/GenBank/DDBJ whole genome shotgun (WGS) entry which is preliminary data.</text>
</comment>
<evidence type="ECO:0000256" key="1">
    <source>
        <dbReference type="SAM" id="Phobius"/>
    </source>
</evidence>
<keyword evidence="1" id="KW-0472">Membrane</keyword>
<accession>A0ABP6Q730</accession>
<dbReference type="Proteomes" id="UP001501237">
    <property type="component" value="Unassembled WGS sequence"/>
</dbReference>
<evidence type="ECO:0000313" key="3">
    <source>
        <dbReference type="Proteomes" id="UP001501237"/>
    </source>
</evidence>
<feature type="transmembrane region" description="Helical" evidence="1">
    <location>
        <begin position="47"/>
        <end position="70"/>
    </location>
</feature>
<evidence type="ECO:0000313" key="2">
    <source>
        <dbReference type="EMBL" id="GAA3207072.1"/>
    </source>
</evidence>
<organism evidence="2 3">
    <name type="scientific">Actinocorallia longicatena</name>
    <dbReference type="NCBI Taxonomy" id="111803"/>
    <lineage>
        <taxon>Bacteria</taxon>
        <taxon>Bacillati</taxon>
        <taxon>Actinomycetota</taxon>
        <taxon>Actinomycetes</taxon>
        <taxon>Streptosporangiales</taxon>
        <taxon>Thermomonosporaceae</taxon>
        <taxon>Actinocorallia</taxon>
    </lineage>
</organism>
<sequence>MRKEPGDGFDASSRQEASGNIVGGNLGQWSEHHYYQGSEVSLVPVRWMRWSTAVALVILLLLSGAVFWLYQRNCDRLGPVGCSSRGEERLLAPVSARSGTLTLTVTRVTTTRNTVRVGISAENRGTDSLRLPVQGSSRLVEIPSGRTSGGGVAGSDWPQEIPPRSTVSGILVFDHVLDGAARELEVGFTSIFEGRTELSFGERPQTKSIIVRKVRIDPPR</sequence>
<keyword evidence="1" id="KW-1133">Transmembrane helix</keyword>
<gene>
    <name evidence="2" type="ORF">GCM10010468_22970</name>
</gene>